<comment type="similarity">
    <text evidence="2">Belongs to the major facilitator superfamily. Proton-dependent oligopeptide transporter (POT/PTR) (TC 2.A.17) family.</text>
</comment>
<evidence type="ECO:0000256" key="5">
    <source>
        <dbReference type="ARBA" id="ARBA00023136"/>
    </source>
</evidence>
<evidence type="ECO:0000256" key="4">
    <source>
        <dbReference type="ARBA" id="ARBA00022989"/>
    </source>
</evidence>
<feature type="transmembrane region" description="Helical" evidence="7">
    <location>
        <begin position="415"/>
        <end position="437"/>
    </location>
</feature>
<dbReference type="SUPFAM" id="SSF103473">
    <property type="entry name" value="MFS general substrate transporter"/>
    <property type="match status" value="1"/>
</dbReference>
<comment type="subcellular location">
    <subcellularLocation>
        <location evidence="1">Membrane</location>
        <topology evidence="1">Multi-pass membrane protein</topology>
    </subcellularLocation>
</comment>
<evidence type="ECO:0000256" key="6">
    <source>
        <dbReference type="ARBA" id="ARBA00044504"/>
    </source>
</evidence>
<feature type="transmembrane region" description="Helical" evidence="7">
    <location>
        <begin position="81"/>
        <end position="100"/>
    </location>
</feature>
<feature type="transmembrane region" description="Helical" evidence="7">
    <location>
        <begin position="341"/>
        <end position="364"/>
    </location>
</feature>
<feature type="transmembrane region" description="Helical" evidence="7">
    <location>
        <begin position="164"/>
        <end position="184"/>
    </location>
</feature>
<dbReference type="Pfam" id="PF00854">
    <property type="entry name" value="PTR2"/>
    <property type="match status" value="1"/>
</dbReference>
<dbReference type="Proteomes" id="UP001634393">
    <property type="component" value="Unassembled WGS sequence"/>
</dbReference>
<accession>A0ABD3SNZ3</accession>
<keyword evidence="9" id="KW-1185">Reference proteome</keyword>
<evidence type="ECO:0000256" key="3">
    <source>
        <dbReference type="ARBA" id="ARBA00022692"/>
    </source>
</evidence>
<feature type="transmembrane region" description="Helical" evidence="7">
    <location>
        <begin position="458"/>
        <end position="478"/>
    </location>
</feature>
<evidence type="ECO:0000313" key="8">
    <source>
        <dbReference type="EMBL" id="KAL3826081.1"/>
    </source>
</evidence>
<reference evidence="8 9" key="1">
    <citation type="submission" date="2024-12" db="EMBL/GenBank/DDBJ databases">
        <title>The unique morphological basis and parallel evolutionary history of personate flowers in Penstemon.</title>
        <authorList>
            <person name="Depatie T.H."/>
            <person name="Wessinger C.A."/>
        </authorList>
    </citation>
    <scope>NUCLEOTIDE SEQUENCE [LARGE SCALE GENOMIC DNA]</scope>
    <source>
        <strain evidence="8">WTNN_2</strain>
        <tissue evidence="8">Leaf</tissue>
    </source>
</reference>
<feature type="transmembrane region" description="Helical" evidence="7">
    <location>
        <begin position="120"/>
        <end position="144"/>
    </location>
</feature>
<gene>
    <name evidence="8" type="ORF">ACJIZ3_022110</name>
</gene>
<organism evidence="8 9">
    <name type="scientific">Penstemon smallii</name>
    <dbReference type="NCBI Taxonomy" id="265156"/>
    <lineage>
        <taxon>Eukaryota</taxon>
        <taxon>Viridiplantae</taxon>
        <taxon>Streptophyta</taxon>
        <taxon>Embryophyta</taxon>
        <taxon>Tracheophyta</taxon>
        <taxon>Spermatophyta</taxon>
        <taxon>Magnoliopsida</taxon>
        <taxon>eudicotyledons</taxon>
        <taxon>Gunneridae</taxon>
        <taxon>Pentapetalae</taxon>
        <taxon>asterids</taxon>
        <taxon>lamiids</taxon>
        <taxon>Lamiales</taxon>
        <taxon>Plantaginaceae</taxon>
        <taxon>Cheloneae</taxon>
        <taxon>Penstemon</taxon>
    </lineage>
</organism>
<dbReference type="Gene3D" id="1.20.1250.20">
    <property type="entry name" value="MFS general substrate transporter like domains"/>
    <property type="match status" value="1"/>
</dbReference>
<evidence type="ECO:0000313" key="9">
    <source>
        <dbReference type="Proteomes" id="UP001634393"/>
    </source>
</evidence>
<feature type="transmembrane region" description="Helical" evidence="7">
    <location>
        <begin position="376"/>
        <end position="395"/>
    </location>
</feature>
<protein>
    <submittedName>
        <fullName evidence="8">Uncharacterized protein</fullName>
    </submittedName>
</protein>
<evidence type="ECO:0000256" key="2">
    <source>
        <dbReference type="ARBA" id="ARBA00005982"/>
    </source>
</evidence>
<comment type="similarity">
    <text evidence="6">Belongs to the major facilitator superfamily. Phosphate:H(+) symporter (TC 2.A.1.9) family.</text>
</comment>
<evidence type="ECO:0000256" key="7">
    <source>
        <dbReference type="SAM" id="Phobius"/>
    </source>
</evidence>
<dbReference type="InterPro" id="IPR000109">
    <property type="entry name" value="POT_fam"/>
</dbReference>
<feature type="transmembrane region" description="Helical" evidence="7">
    <location>
        <begin position="504"/>
        <end position="526"/>
    </location>
</feature>
<sequence>MKSKCVRTVATWLKFQSFDMGECSGVLRNLGDDDVFNRRLEHEFHACGWHGVLNLWQGFVPILQFIFAILVDALLSYCPTLVISSICYTIGLGMLSLSTPAMTGSCKEYKAECIGLPQKILFYIALANIAVGISGQTVALVPFFQYQHERWLSRYRSEETAYECAVGSSILIGILTGIFLPLIGKERWSISFGLPAILYLLATILFLFVVRLDLYYPMTPEGSPFIKVVRVIAASVYKIFLKHPDDPTRLYEDSNKNHKIPHTPGLRFLDKAAISSGPDAYSWSICTVTEVEETKTTIRIIPLAMTFIICGLVSAIGNTYFVEQANHMNRKVGKLKVPLFFLLIIHEISKLIFNGLHSLFTYCMDKAGKKKYAPQIGMSLAMVFSILCCVIAAKVEIRRLNVIRIHGLLDKPKDTIPMSMFWLVPQFFLLAGLSSFLEQSVTVFFKDQIPPSLIKYDIYFANGVLGLGTMASVFSVHLSGKVSENGGKTGWFQDTLNKSRLDKYYWVLAALSAANLLLYVFVASFYPYKEAAEDEDYDEEDDPQNRIVLPLGMPVI</sequence>
<comment type="caution">
    <text evidence="8">The sequence shown here is derived from an EMBL/GenBank/DDBJ whole genome shotgun (WGS) entry which is preliminary data.</text>
</comment>
<feature type="transmembrane region" description="Helical" evidence="7">
    <location>
        <begin position="190"/>
        <end position="210"/>
    </location>
</feature>
<keyword evidence="3 7" id="KW-0812">Transmembrane</keyword>
<keyword evidence="4 7" id="KW-1133">Transmembrane helix</keyword>
<dbReference type="PANTHER" id="PTHR11654">
    <property type="entry name" value="OLIGOPEPTIDE TRANSPORTER-RELATED"/>
    <property type="match status" value="1"/>
</dbReference>
<evidence type="ECO:0000256" key="1">
    <source>
        <dbReference type="ARBA" id="ARBA00004141"/>
    </source>
</evidence>
<feature type="transmembrane region" description="Helical" evidence="7">
    <location>
        <begin position="300"/>
        <end position="321"/>
    </location>
</feature>
<dbReference type="InterPro" id="IPR036259">
    <property type="entry name" value="MFS_trans_sf"/>
</dbReference>
<dbReference type="AlphaFoldDB" id="A0ABD3SNZ3"/>
<keyword evidence="5 7" id="KW-0472">Membrane</keyword>
<proteinExistence type="inferred from homology"/>
<name>A0ABD3SNZ3_9LAMI</name>
<dbReference type="GO" id="GO:0016020">
    <property type="term" value="C:membrane"/>
    <property type="evidence" value="ECO:0007669"/>
    <property type="project" value="UniProtKB-SubCell"/>
</dbReference>
<dbReference type="EMBL" id="JBJXBP010000006">
    <property type="protein sequence ID" value="KAL3826081.1"/>
    <property type="molecule type" value="Genomic_DNA"/>
</dbReference>